<feature type="transmembrane region" description="Helical" evidence="2">
    <location>
        <begin position="188"/>
        <end position="205"/>
    </location>
</feature>
<proteinExistence type="predicted"/>
<protein>
    <submittedName>
        <fullName evidence="3">MFS transporter</fullName>
    </submittedName>
</protein>
<dbReference type="InterPro" id="IPR011701">
    <property type="entry name" value="MFS"/>
</dbReference>
<feature type="transmembrane region" description="Helical" evidence="2">
    <location>
        <begin position="34"/>
        <end position="54"/>
    </location>
</feature>
<dbReference type="AlphaFoldDB" id="A0A5B2W5W8"/>
<keyword evidence="2" id="KW-0812">Transmembrane</keyword>
<keyword evidence="2" id="KW-1133">Transmembrane helix</keyword>
<evidence type="ECO:0000313" key="4">
    <source>
        <dbReference type="Proteomes" id="UP000323454"/>
    </source>
</evidence>
<evidence type="ECO:0000313" key="3">
    <source>
        <dbReference type="EMBL" id="KAA2246755.1"/>
    </source>
</evidence>
<dbReference type="Pfam" id="PF07690">
    <property type="entry name" value="MFS_1"/>
    <property type="match status" value="1"/>
</dbReference>
<dbReference type="InterPro" id="IPR036259">
    <property type="entry name" value="MFS_trans_sf"/>
</dbReference>
<keyword evidence="4" id="KW-1185">Reference proteome</keyword>
<dbReference type="Gene3D" id="1.20.1250.20">
    <property type="entry name" value="MFS general substrate transporter like domains"/>
    <property type="match status" value="1"/>
</dbReference>
<feature type="transmembrane region" description="Helical" evidence="2">
    <location>
        <begin position="272"/>
        <end position="290"/>
    </location>
</feature>
<reference evidence="3 4" key="2">
    <citation type="submission" date="2019-09" db="EMBL/GenBank/DDBJ databases">
        <authorList>
            <person name="Jin C."/>
        </authorList>
    </citation>
    <scope>NUCLEOTIDE SEQUENCE [LARGE SCALE GENOMIC DNA]</scope>
    <source>
        <strain evidence="3 4">AN110305</strain>
    </source>
</reference>
<name>A0A5B2W5W8_9PSEU</name>
<dbReference type="SUPFAM" id="SSF103473">
    <property type="entry name" value="MFS general substrate transporter"/>
    <property type="match status" value="1"/>
</dbReference>
<dbReference type="OrthoDB" id="350307at2"/>
<dbReference type="EMBL" id="VUOB01000129">
    <property type="protein sequence ID" value="KAA2246755.1"/>
    <property type="molecule type" value="Genomic_DNA"/>
</dbReference>
<dbReference type="InterPro" id="IPR053160">
    <property type="entry name" value="MFS_DHA3_Transporter"/>
</dbReference>
<feature type="transmembrane region" description="Helical" evidence="2">
    <location>
        <begin position="119"/>
        <end position="142"/>
    </location>
</feature>
<feature type="transmembrane region" description="Helical" evidence="2">
    <location>
        <begin position="66"/>
        <end position="87"/>
    </location>
</feature>
<sequence length="428" mass="45570">MGPGRRPVPAAPAPPVPDARVTPSTVDGTRVVRLYNAFQLCTGLLWWLPIFYVYQRDAGLSDEQIFRIQGIYYLAFCLLDIPTGALADRFDYPRFLLGGGALLLLANLIPVWWPSYGGFLTHFLLIALAYSLVSGAGSAYLYESLRRSGRVEAYQRAEGSARAYTLVGRVVCLPVAGLLMQWHRPAPYLLSAACCAIGVLVALRLPALPADPDARTGGTPPLSAALAGAWRQLRASPTLVLLMVQGVGIFTLVRICQANLYQPILAAKHLPLAGYGVLMAATTLVEVAGAARSSLARRIGDLRAVLALTVVMAASLALVVPAGLAGTVLALCVFAFASGMAFPVQRTLVNSAISHAAHRATLLSVESLVDRLVCALVVLLLGDYLARGAMNAFLVHLAVVTAAAMAVLAVLLRLARRRRATVLEEIAR</sequence>
<evidence type="ECO:0000256" key="2">
    <source>
        <dbReference type="SAM" id="Phobius"/>
    </source>
</evidence>
<accession>A0A5B2W5W8</accession>
<feature type="transmembrane region" description="Helical" evidence="2">
    <location>
        <begin position="392"/>
        <end position="412"/>
    </location>
</feature>
<organism evidence="3 4">
    <name type="scientific">Solihabitans fulvus</name>
    <dbReference type="NCBI Taxonomy" id="1892852"/>
    <lineage>
        <taxon>Bacteria</taxon>
        <taxon>Bacillati</taxon>
        <taxon>Actinomycetota</taxon>
        <taxon>Actinomycetes</taxon>
        <taxon>Pseudonocardiales</taxon>
        <taxon>Pseudonocardiaceae</taxon>
        <taxon>Solihabitans</taxon>
    </lineage>
</organism>
<feature type="region of interest" description="Disordered" evidence="1">
    <location>
        <begin position="1"/>
        <end position="21"/>
    </location>
</feature>
<reference evidence="3 4" key="1">
    <citation type="submission" date="2019-09" db="EMBL/GenBank/DDBJ databases">
        <title>Goodfellowia gen. nov., a new genus of the Pseudonocardineae related to Actinoalloteichus, containing Goodfellowia coeruleoviolacea gen. nov., comb. nov. gen. nov., comb. nov.</title>
        <authorList>
            <person name="Labeda D."/>
        </authorList>
    </citation>
    <scope>NUCLEOTIDE SEQUENCE [LARGE SCALE GENOMIC DNA]</scope>
    <source>
        <strain evidence="3 4">AN110305</strain>
    </source>
</reference>
<feature type="transmembrane region" description="Helical" evidence="2">
    <location>
        <begin position="163"/>
        <end position="182"/>
    </location>
</feature>
<keyword evidence="2" id="KW-0472">Membrane</keyword>
<gene>
    <name evidence="3" type="ORF">F0L68_40520</name>
</gene>
<dbReference type="Proteomes" id="UP000323454">
    <property type="component" value="Unassembled WGS sequence"/>
</dbReference>
<feature type="transmembrane region" description="Helical" evidence="2">
    <location>
        <begin position="94"/>
        <end position="113"/>
    </location>
</feature>
<comment type="caution">
    <text evidence="3">The sequence shown here is derived from an EMBL/GenBank/DDBJ whole genome shotgun (WGS) entry which is preliminary data.</text>
</comment>
<dbReference type="PANTHER" id="PTHR23530">
    <property type="entry name" value="TRANSPORT PROTEIN-RELATED"/>
    <property type="match status" value="1"/>
</dbReference>
<feature type="transmembrane region" description="Helical" evidence="2">
    <location>
        <begin position="239"/>
        <end position="260"/>
    </location>
</feature>
<evidence type="ECO:0000256" key="1">
    <source>
        <dbReference type="SAM" id="MobiDB-lite"/>
    </source>
</evidence>
<dbReference type="GO" id="GO:0022857">
    <property type="term" value="F:transmembrane transporter activity"/>
    <property type="evidence" value="ECO:0007669"/>
    <property type="project" value="InterPro"/>
</dbReference>
<dbReference type="PANTHER" id="PTHR23530:SF1">
    <property type="entry name" value="PERMEASE, MAJOR FACILITATOR SUPERFAMILY-RELATED"/>
    <property type="match status" value="1"/>
</dbReference>